<dbReference type="GO" id="GO:0003676">
    <property type="term" value="F:nucleic acid binding"/>
    <property type="evidence" value="ECO:0007669"/>
    <property type="project" value="InterPro"/>
</dbReference>
<evidence type="ECO:0000256" key="5">
    <source>
        <dbReference type="PROSITE-ProRule" id="PRU00047"/>
    </source>
</evidence>
<evidence type="ECO:0000256" key="4">
    <source>
        <dbReference type="ARBA" id="ARBA00022833"/>
    </source>
</evidence>
<feature type="compositionally biased region" description="Low complexity" evidence="6">
    <location>
        <begin position="87"/>
        <end position="98"/>
    </location>
</feature>
<evidence type="ECO:0000313" key="9">
    <source>
        <dbReference type="Proteomes" id="UP000316270"/>
    </source>
</evidence>
<evidence type="ECO:0000256" key="2">
    <source>
        <dbReference type="ARBA" id="ARBA00022737"/>
    </source>
</evidence>
<keyword evidence="2" id="KW-0677">Repeat</keyword>
<keyword evidence="3 5" id="KW-0863">Zinc-finger</keyword>
<dbReference type="OrthoDB" id="8026949at2759"/>
<dbReference type="Pfam" id="PF00098">
    <property type="entry name" value="zf-CCHC"/>
    <property type="match status" value="6"/>
</dbReference>
<feature type="domain" description="CCHC-type" evidence="7">
    <location>
        <begin position="215"/>
        <end position="230"/>
    </location>
</feature>
<feature type="domain" description="CCHC-type" evidence="7">
    <location>
        <begin position="281"/>
        <end position="297"/>
    </location>
</feature>
<evidence type="ECO:0000313" key="8">
    <source>
        <dbReference type="EMBL" id="QDS77153.1"/>
    </source>
</evidence>
<organism evidence="8 9">
    <name type="scientific">Venturia effusa</name>
    <dbReference type="NCBI Taxonomy" id="50376"/>
    <lineage>
        <taxon>Eukaryota</taxon>
        <taxon>Fungi</taxon>
        <taxon>Dikarya</taxon>
        <taxon>Ascomycota</taxon>
        <taxon>Pezizomycotina</taxon>
        <taxon>Dothideomycetes</taxon>
        <taxon>Pleosporomycetidae</taxon>
        <taxon>Venturiales</taxon>
        <taxon>Venturiaceae</taxon>
        <taxon>Venturia</taxon>
    </lineage>
</organism>
<feature type="compositionally biased region" description="Gly residues" evidence="6">
    <location>
        <begin position="306"/>
        <end position="316"/>
    </location>
</feature>
<dbReference type="Gene3D" id="4.10.60.10">
    <property type="entry name" value="Zinc finger, CCHC-type"/>
    <property type="match status" value="5"/>
</dbReference>
<keyword evidence="9" id="KW-1185">Reference proteome</keyword>
<feature type="domain" description="CCHC-type" evidence="7">
    <location>
        <begin position="261"/>
        <end position="276"/>
    </location>
</feature>
<dbReference type="SUPFAM" id="SSF57756">
    <property type="entry name" value="Retrovirus zinc finger-like domains"/>
    <property type="match status" value="3"/>
</dbReference>
<dbReference type="Proteomes" id="UP000316270">
    <property type="component" value="Chromosome 17"/>
</dbReference>
<feature type="domain" description="CCHC-type" evidence="7">
    <location>
        <begin position="156"/>
        <end position="171"/>
    </location>
</feature>
<evidence type="ECO:0000259" key="7">
    <source>
        <dbReference type="PROSITE" id="PS50158"/>
    </source>
</evidence>
<accession>A0A517LND8</accession>
<gene>
    <name evidence="8" type="ORF">FKW77_001421</name>
</gene>
<dbReference type="EMBL" id="CP042201">
    <property type="protein sequence ID" value="QDS77153.1"/>
    <property type="molecule type" value="Genomic_DNA"/>
</dbReference>
<protein>
    <recommendedName>
        <fullName evidence="7">CCHC-type domain-containing protein</fullName>
    </recommendedName>
</protein>
<dbReference type="AlphaFoldDB" id="A0A517LND8"/>
<dbReference type="PANTHER" id="PTHR47103:SF8">
    <property type="entry name" value="DNA-BINDING PROTEIN"/>
    <property type="match status" value="1"/>
</dbReference>
<sequence length="357" mass="38330">MSRLMMANNPYSSFSAPIPKNTFCEICERSLATKDWNSHKTSKKHRAAEQKIKDDEEAARERAKKAMQPSFSNDDADGKTWADQSNDAATDGFTADATTGGGEDGAWAITDDAFSNIKAGGGTGADKGKGDGCYKCHQSGHFARECPNAPPQPKGCFNCGQEGHRKVDCTNARKVTCRNCNEDGHMGRQVDHVTPSNGHIAKECPEPKNPKNVTCKNCEQIGHFAVDCPEPRSAKNVTCRKCEEMGHFAKDCPKPQPGRACYNCEAIGHMSNECPEPRKQRCFNCRQTGHKSHECENAKVEDPRFNGGGGGGGNFNNGGDSYGNAEPSSVGAVATEGDWATEGAAEDDGGVEAASVW</sequence>
<dbReference type="STRING" id="50376.A0A517LND8"/>
<dbReference type="PANTHER" id="PTHR47103">
    <property type="entry name" value="DNA-BINDING PROTEIN"/>
    <property type="match status" value="1"/>
</dbReference>
<evidence type="ECO:0000256" key="6">
    <source>
        <dbReference type="SAM" id="MobiDB-lite"/>
    </source>
</evidence>
<dbReference type="InterPro" id="IPR001878">
    <property type="entry name" value="Znf_CCHC"/>
</dbReference>
<reference evidence="8 9" key="1">
    <citation type="submission" date="2019-07" db="EMBL/GenBank/DDBJ databases">
        <title>Finished genome of Venturia effusa.</title>
        <authorList>
            <person name="Young C.A."/>
            <person name="Cox M.P."/>
            <person name="Ganley A.R.D."/>
            <person name="David W.J."/>
        </authorList>
    </citation>
    <scope>NUCLEOTIDE SEQUENCE [LARGE SCALE GENOMIC DNA]</scope>
    <source>
        <strain evidence="9">albino</strain>
    </source>
</reference>
<dbReference type="InterPro" id="IPR036875">
    <property type="entry name" value="Znf_CCHC_sf"/>
</dbReference>
<feature type="domain" description="CCHC-type" evidence="7">
    <location>
        <begin position="133"/>
        <end position="148"/>
    </location>
</feature>
<dbReference type="SMART" id="SM00343">
    <property type="entry name" value="ZnF_C2HC"/>
    <property type="match status" value="8"/>
</dbReference>
<name>A0A517LND8_9PEZI</name>
<evidence type="ECO:0000256" key="3">
    <source>
        <dbReference type="ARBA" id="ARBA00022771"/>
    </source>
</evidence>
<keyword evidence="1" id="KW-0479">Metal-binding</keyword>
<keyword evidence="4" id="KW-0862">Zinc</keyword>
<evidence type="ECO:0000256" key="1">
    <source>
        <dbReference type="ARBA" id="ARBA00022723"/>
    </source>
</evidence>
<dbReference type="GO" id="GO:0008270">
    <property type="term" value="F:zinc ion binding"/>
    <property type="evidence" value="ECO:0007669"/>
    <property type="project" value="UniProtKB-KW"/>
</dbReference>
<feature type="region of interest" description="Disordered" evidence="6">
    <location>
        <begin position="36"/>
        <end position="99"/>
    </location>
</feature>
<feature type="domain" description="CCHC-type" evidence="7">
    <location>
        <begin position="239"/>
        <end position="254"/>
    </location>
</feature>
<proteinExistence type="predicted"/>
<dbReference type="PROSITE" id="PS50158">
    <property type="entry name" value="ZF_CCHC"/>
    <property type="match status" value="6"/>
</dbReference>
<feature type="region of interest" description="Disordered" evidence="6">
    <location>
        <begin position="306"/>
        <end position="357"/>
    </location>
</feature>
<feature type="compositionally biased region" description="Low complexity" evidence="6">
    <location>
        <begin position="334"/>
        <end position="343"/>
    </location>
</feature>